<evidence type="ECO:0000313" key="12">
    <source>
        <dbReference type="Proteomes" id="UP000383932"/>
    </source>
</evidence>
<evidence type="ECO:0000256" key="3">
    <source>
        <dbReference type="ARBA" id="ARBA00010617"/>
    </source>
</evidence>
<dbReference type="PRINTS" id="PR00465">
    <property type="entry name" value="EP450IV"/>
</dbReference>
<dbReference type="InterPro" id="IPR002403">
    <property type="entry name" value="Cyt_P450_E_grp-IV"/>
</dbReference>
<evidence type="ECO:0000256" key="5">
    <source>
        <dbReference type="ARBA" id="ARBA00022723"/>
    </source>
</evidence>
<comment type="similarity">
    <text evidence="3 10">Belongs to the cytochrome P450 family.</text>
</comment>
<dbReference type="InterPro" id="IPR050121">
    <property type="entry name" value="Cytochrome_P450_monoxygenase"/>
</dbReference>
<dbReference type="OrthoDB" id="1470350at2759"/>
<dbReference type="GO" id="GO:0016705">
    <property type="term" value="F:oxidoreductase activity, acting on paired donors, with incorporation or reduction of molecular oxygen"/>
    <property type="evidence" value="ECO:0007669"/>
    <property type="project" value="InterPro"/>
</dbReference>
<sequence length="499" mass="56037">MDLNQLQLLVSRIPLHVRNRPLGYLVTLVAALLARRTFKYLTAPSTYPNIVGPPRKSMIFGHLLDIFSPTNIKFHDALEETYGSVCKVYGILGRENLYVSDPRFLQEVLVKEEDIGFSHPPHFFDVNSASFGPGLASCPPDMHKAQRKMLNPAFTSQYMKARFPQVPTFNAIAQSVGFECVGVERFIHLRNLQMKLAITQDIGGAQSKELDMLRWCSATALELAQAILTQRKASLKDEKAAEELHDIMSILLKANMEASEGDRLPEDQILGQMNTLVFAGHETTSGALARILEVLSQNQSMQDRLRDELLEAPDNMTYDELHSLEYLDAICRETLRLFPPVSFLDREAMEDRMVPLRYPIKGKDGKEIREILVRKGTSIYVALREANRSKETWGEDASEFKPDRWLGRLPNSVSDARTPGVYSSMMTFSAGPRACIGFKFSILELKIVLLTLIKSFKFAPGTAQVEWLNHVTMSPYPLGTKNSVGEGKEPSMPLNVSVL</sequence>
<dbReference type="Gene3D" id="1.10.630.10">
    <property type="entry name" value="Cytochrome P450"/>
    <property type="match status" value="1"/>
</dbReference>
<organism evidence="11 12">
    <name type="scientific">Ceratobasidium theobromae</name>
    <dbReference type="NCBI Taxonomy" id="1582974"/>
    <lineage>
        <taxon>Eukaryota</taxon>
        <taxon>Fungi</taxon>
        <taxon>Dikarya</taxon>
        <taxon>Basidiomycota</taxon>
        <taxon>Agaricomycotina</taxon>
        <taxon>Agaricomycetes</taxon>
        <taxon>Cantharellales</taxon>
        <taxon>Ceratobasidiaceae</taxon>
        <taxon>Ceratobasidium</taxon>
    </lineage>
</organism>
<protein>
    <submittedName>
        <fullName evidence="11">Cytochrome P450</fullName>
    </submittedName>
</protein>
<keyword evidence="6 10" id="KW-0560">Oxidoreductase</keyword>
<reference evidence="11 12" key="1">
    <citation type="journal article" date="2019" name="Fungal Biol. Biotechnol.">
        <title>Draft genome sequence of fastidious pathogen Ceratobasidium theobromae, which causes vascular-streak dieback in Theobroma cacao.</title>
        <authorList>
            <person name="Ali S.S."/>
            <person name="Asman A."/>
            <person name="Shao J."/>
            <person name="Firmansyah A.P."/>
            <person name="Susilo A.W."/>
            <person name="Rosmana A."/>
            <person name="McMahon P."/>
            <person name="Junaid M."/>
            <person name="Guest D."/>
            <person name="Kheng T.Y."/>
            <person name="Meinhardt L.W."/>
            <person name="Bailey B.A."/>
        </authorList>
    </citation>
    <scope>NUCLEOTIDE SEQUENCE [LARGE SCALE GENOMIC DNA]</scope>
    <source>
        <strain evidence="11 12">CT2</strain>
    </source>
</reference>
<evidence type="ECO:0000256" key="2">
    <source>
        <dbReference type="ARBA" id="ARBA00005179"/>
    </source>
</evidence>
<keyword evidence="7 9" id="KW-0408">Iron</keyword>
<comment type="pathway">
    <text evidence="2">Secondary metabolite biosynthesis.</text>
</comment>
<evidence type="ECO:0000256" key="7">
    <source>
        <dbReference type="ARBA" id="ARBA00023004"/>
    </source>
</evidence>
<dbReference type="Proteomes" id="UP000383932">
    <property type="component" value="Unassembled WGS sequence"/>
</dbReference>
<evidence type="ECO:0000256" key="8">
    <source>
        <dbReference type="ARBA" id="ARBA00023033"/>
    </source>
</evidence>
<dbReference type="GO" id="GO:0020037">
    <property type="term" value="F:heme binding"/>
    <property type="evidence" value="ECO:0007669"/>
    <property type="project" value="InterPro"/>
</dbReference>
<evidence type="ECO:0000256" key="10">
    <source>
        <dbReference type="RuleBase" id="RU000461"/>
    </source>
</evidence>
<dbReference type="AlphaFoldDB" id="A0A5N5QHC7"/>
<feature type="binding site" description="axial binding residue" evidence="9">
    <location>
        <position position="435"/>
    </location>
    <ligand>
        <name>heme</name>
        <dbReference type="ChEBI" id="CHEBI:30413"/>
    </ligand>
    <ligandPart>
        <name>Fe</name>
        <dbReference type="ChEBI" id="CHEBI:18248"/>
    </ligandPart>
</feature>
<evidence type="ECO:0000313" key="11">
    <source>
        <dbReference type="EMBL" id="KAB5591162.1"/>
    </source>
</evidence>
<dbReference type="PANTHER" id="PTHR24305">
    <property type="entry name" value="CYTOCHROME P450"/>
    <property type="match status" value="1"/>
</dbReference>
<dbReference type="Pfam" id="PF00067">
    <property type="entry name" value="p450"/>
    <property type="match status" value="2"/>
</dbReference>
<dbReference type="PANTHER" id="PTHR24305:SF166">
    <property type="entry name" value="CYTOCHROME P450 12A4, MITOCHONDRIAL-RELATED"/>
    <property type="match status" value="1"/>
</dbReference>
<name>A0A5N5QHC7_9AGAM</name>
<dbReference type="SUPFAM" id="SSF48264">
    <property type="entry name" value="Cytochrome P450"/>
    <property type="match status" value="1"/>
</dbReference>
<dbReference type="GO" id="GO:0004497">
    <property type="term" value="F:monooxygenase activity"/>
    <property type="evidence" value="ECO:0007669"/>
    <property type="project" value="UniProtKB-KW"/>
</dbReference>
<accession>A0A5N5QHC7</accession>
<dbReference type="EMBL" id="SSOP01000120">
    <property type="protein sequence ID" value="KAB5591162.1"/>
    <property type="molecule type" value="Genomic_DNA"/>
</dbReference>
<gene>
    <name evidence="11" type="ORF">CTheo_5413</name>
</gene>
<comment type="caution">
    <text evidence="11">The sequence shown here is derived from an EMBL/GenBank/DDBJ whole genome shotgun (WGS) entry which is preliminary data.</text>
</comment>
<keyword evidence="4 9" id="KW-0349">Heme</keyword>
<evidence type="ECO:0000256" key="6">
    <source>
        <dbReference type="ARBA" id="ARBA00023002"/>
    </source>
</evidence>
<dbReference type="InterPro" id="IPR017972">
    <property type="entry name" value="Cyt_P450_CS"/>
</dbReference>
<dbReference type="InterPro" id="IPR001128">
    <property type="entry name" value="Cyt_P450"/>
</dbReference>
<proteinExistence type="inferred from homology"/>
<dbReference type="PRINTS" id="PR00385">
    <property type="entry name" value="P450"/>
</dbReference>
<evidence type="ECO:0000256" key="1">
    <source>
        <dbReference type="ARBA" id="ARBA00001971"/>
    </source>
</evidence>
<keyword evidence="8 10" id="KW-0503">Monooxygenase</keyword>
<keyword evidence="5 9" id="KW-0479">Metal-binding</keyword>
<evidence type="ECO:0000256" key="9">
    <source>
        <dbReference type="PIRSR" id="PIRSR602403-1"/>
    </source>
</evidence>
<keyword evidence="12" id="KW-1185">Reference proteome</keyword>
<dbReference type="PROSITE" id="PS00086">
    <property type="entry name" value="CYTOCHROME_P450"/>
    <property type="match status" value="1"/>
</dbReference>
<evidence type="ECO:0000256" key="4">
    <source>
        <dbReference type="ARBA" id="ARBA00022617"/>
    </source>
</evidence>
<comment type="cofactor">
    <cofactor evidence="1 9">
        <name>heme</name>
        <dbReference type="ChEBI" id="CHEBI:30413"/>
    </cofactor>
</comment>
<dbReference type="GO" id="GO:0005506">
    <property type="term" value="F:iron ion binding"/>
    <property type="evidence" value="ECO:0007669"/>
    <property type="project" value="InterPro"/>
</dbReference>
<dbReference type="InterPro" id="IPR036396">
    <property type="entry name" value="Cyt_P450_sf"/>
</dbReference>